<evidence type="ECO:0000313" key="4">
    <source>
        <dbReference type="Proteomes" id="UP000494165"/>
    </source>
</evidence>
<evidence type="ECO:0000256" key="1">
    <source>
        <dbReference type="SAM" id="MobiDB-lite"/>
    </source>
</evidence>
<dbReference type="AlphaFoldDB" id="A0A8S1E5Q4"/>
<reference evidence="3 4" key="1">
    <citation type="submission" date="2020-04" db="EMBL/GenBank/DDBJ databases">
        <authorList>
            <person name="Alioto T."/>
            <person name="Alioto T."/>
            <person name="Gomez Garrido J."/>
        </authorList>
    </citation>
    <scope>NUCLEOTIDE SEQUENCE [LARGE SCALE GENOMIC DNA]</scope>
</reference>
<protein>
    <submittedName>
        <fullName evidence="3">Uncharacterized protein</fullName>
    </submittedName>
</protein>
<gene>
    <name evidence="3" type="ORF">CLODIP_2_CD13148</name>
</gene>
<sequence length="111" mass="12494">MHPTMNSKEAECPPSQKDQVEPVDLSVNKSPVRRREQVVLKVPTFNPIPSVAAAQSSPPVLNPIGLPDQLDLRSLATLKKEQGRTKFKLLFRLIAIIFLVSRILFYYLAKL</sequence>
<evidence type="ECO:0000256" key="2">
    <source>
        <dbReference type="SAM" id="Phobius"/>
    </source>
</evidence>
<comment type="caution">
    <text evidence="3">The sequence shown here is derived from an EMBL/GenBank/DDBJ whole genome shotgun (WGS) entry which is preliminary data.</text>
</comment>
<keyword evidence="4" id="KW-1185">Reference proteome</keyword>
<keyword evidence="2" id="KW-1133">Transmembrane helix</keyword>
<proteinExistence type="predicted"/>
<evidence type="ECO:0000313" key="3">
    <source>
        <dbReference type="EMBL" id="CAB3385427.1"/>
    </source>
</evidence>
<feature type="transmembrane region" description="Helical" evidence="2">
    <location>
        <begin position="89"/>
        <end position="109"/>
    </location>
</feature>
<dbReference type="OrthoDB" id="10651850at2759"/>
<name>A0A8S1E5Q4_9INSE</name>
<dbReference type="EMBL" id="CADEPI010000413">
    <property type="protein sequence ID" value="CAB3385427.1"/>
    <property type="molecule type" value="Genomic_DNA"/>
</dbReference>
<keyword evidence="2" id="KW-0472">Membrane</keyword>
<keyword evidence="2" id="KW-0812">Transmembrane</keyword>
<feature type="region of interest" description="Disordered" evidence="1">
    <location>
        <begin position="1"/>
        <end position="24"/>
    </location>
</feature>
<accession>A0A8S1E5Q4</accession>
<dbReference type="Proteomes" id="UP000494165">
    <property type="component" value="Unassembled WGS sequence"/>
</dbReference>
<organism evidence="3 4">
    <name type="scientific">Cloeon dipterum</name>
    <dbReference type="NCBI Taxonomy" id="197152"/>
    <lineage>
        <taxon>Eukaryota</taxon>
        <taxon>Metazoa</taxon>
        <taxon>Ecdysozoa</taxon>
        <taxon>Arthropoda</taxon>
        <taxon>Hexapoda</taxon>
        <taxon>Insecta</taxon>
        <taxon>Pterygota</taxon>
        <taxon>Palaeoptera</taxon>
        <taxon>Ephemeroptera</taxon>
        <taxon>Pisciforma</taxon>
        <taxon>Baetidae</taxon>
        <taxon>Cloeon</taxon>
    </lineage>
</organism>